<accession>A0AAJ0A668</accession>
<dbReference type="RefSeq" id="XP_060451359.1">
    <property type="nucleotide sequence ID" value="XM_060589218.1"/>
</dbReference>
<keyword evidence="3" id="KW-1185">Reference proteome</keyword>
<name>A0AAJ0A668_9PEZI</name>
<feature type="region of interest" description="Disordered" evidence="1">
    <location>
        <begin position="39"/>
        <end position="72"/>
    </location>
</feature>
<dbReference type="AlphaFoldDB" id="A0AAJ0A668"/>
<sequence length="148" mass="16748">MSWTPQCNAGIIPPVPSPMWTAQPATPEPQSNLALFREQSEMSRHTREHTAKHLPPVASSPSATLRASHDRKTEEIVDLQVGERHEARGTVWTISWFNPCRAWVRPPEVFLAFFTVWGSSHSSLYSSLSLLFLSSPHGRKDRGLMYLR</sequence>
<reference evidence="2" key="1">
    <citation type="submission" date="2021-06" db="EMBL/GenBank/DDBJ databases">
        <title>Comparative genomics, transcriptomics and evolutionary studies reveal genomic signatures of adaptation to plant cell wall in hemibiotrophic fungi.</title>
        <authorList>
            <consortium name="DOE Joint Genome Institute"/>
            <person name="Baroncelli R."/>
            <person name="Diaz J.F."/>
            <person name="Benocci T."/>
            <person name="Peng M."/>
            <person name="Battaglia E."/>
            <person name="Haridas S."/>
            <person name="Andreopoulos W."/>
            <person name="Labutti K."/>
            <person name="Pangilinan J."/>
            <person name="Floch G.L."/>
            <person name="Makela M.R."/>
            <person name="Henrissat B."/>
            <person name="Grigoriev I.V."/>
            <person name="Crouch J.A."/>
            <person name="De Vries R.P."/>
            <person name="Sukno S.A."/>
            <person name="Thon M.R."/>
        </authorList>
    </citation>
    <scope>NUCLEOTIDE SEQUENCE</scope>
    <source>
        <strain evidence="2">CBS 102054</strain>
    </source>
</reference>
<evidence type="ECO:0000313" key="2">
    <source>
        <dbReference type="EMBL" id="KAK1655315.1"/>
    </source>
</evidence>
<protein>
    <submittedName>
        <fullName evidence="2">Uncharacterized protein</fullName>
    </submittedName>
</protein>
<gene>
    <name evidence="2" type="ORF">BDP81DRAFT_412452</name>
</gene>
<dbReference type="GeneID" id="85474080"/>
<organism evidence="2 3">
    <name type="scientific">Colletotrichum phormii</name>
    <dbReference type="NCBI Taxonomy" id="359342"/>
    <lineage>
        <taxon>Eukaryota</taxon>
        <taxon>Fungi</taxon>
        <taxon>Dikarya</taxon>
        <taxon>Ascomycota</taxon>
        <taxon>Pezizomycotina</taxon>
        <taxon>Sordariomycetes</taxon>
        <taxon>Hypocreomycetidae</taxon>
        <taxon>Glomerellales</taxon>
        <taxon>Glomerellaceae</taxon>
        <taxon>Colletotrichum</taxon>
        <taxon>Colletotrichum acutatum species complex</taxon>
    </lineage>
</organism>
<evidence type="ECO:0000256" key="1">
    <source>
        <dbReference type="SAM" id="MobiDB-lite"/>
    </source>
</evidence>
<dbReference type="Proteomes" id="UP001243989">
    <property type="component" value="Unassembled WGS sequence"/>
</dbReference>
<feature type="compositionally biased region" description="Basic and acidic residues" evidence="1">
    <location>
        <begin position="39"/>
        <end position="51"/>
    </location>
</feature>
<comment type="caution">
    <text evidence="2">The sequence shown here is derived from an EMBL/GenBank/DDBJ whole genome shotgun (WGS) entry which is preliminary data.</text>
</comment>
<proteinExistence type="predicted"/>
<dbReference type="EMBL" id="JAHMHQ010000001">
    <property type="protein sequence ID" value="KAK1655315.1"/>
    <property type="molecule type" value="Genomic_DNA"/>
</dbReference>
<evidence type="ECO:0000313" key="3">
    <source>
        <dbReference type="Proteomes" id="UP001243989"/>
    </source>
</evidence>